<dbReference type="SUPFAM" id="SSF53383">
    <property type="entry name" value="PLP-dependent transferases"/>
    <property type="match status" value="1"/>
</dbReference>
<keyword evidence="2" id="KW-1185">Reference proteome</keyword>
<dbReference type="Gene3D" id="3.40.640.10">
    <property type="entry name" value="Type I PLP-dependent aspartate aminotransferase-like (Major domain)"/>
    <property type="match status" value="1"/>
</dbReference>
<name>A0ABR0VTZ2_REHGL</name>
<accession>A0ABR0VTZ2</accession>
<protein>
    <recommendedName>
        <fullName evidence="3">Molybdenum cofactor sulfurase</fullName>
    </recommendedName>
</protein>
<dbReference type="EMBL" id="JABTTQ020000828">
    <property type="protein sequence ID" value="KAK6137564.1"/>
    <property type="molecule type" value="Genomic_DNA"/>
</dbReference>
<dbReference type="PANTHER" id="PTHR14237">
    <property type="entry name" value="MOLYBDOPTERIN COFACTOR SULFURASE MOSC"/>
    <property type="match status" value="1"/>
</dbReference>
<reference evidence="1 2" key="1">
    <citation type="journal article" date="2021" name="Comput. Struct. Biotechnol. J.">
        <title>De novo genome assembly of the potent medicinal plant Rehmannia glutinosa using nanopore technology.</title>
        <authorList>
            <person name="Ma L."/>
            <person name="Dong C."/>
            <person name="Song C."/>
            <person name="Wang X."/>
            <person name="Zheng X."/>
            <person name="Niu Y."/>
            <person name="Chen S."/>
            <person name="Feng W."/>
        </authorList>
    </citation>
    <scope>NUCLEOTIDE SEQUENCE [LARGE SCALE GENOMIC DNA]</scope>
    <source>
        <strain evidence="1">DH-2019</strain>
    </source>
</reference>
<evidence type="ECO:0000313" key="1">
    <source>
        <dbReference type="EMBL" id="KAK6137564.1"/>
    </source>
</evidence>
<gene>
    <name evidence="1" type="ORF">DH2020_028684</name>
</gene>
<dbReference type="Proteomes" id="UP001318860">
    <property type="component" value="Unassembled WGS sequence"/>
</dbReference>
<organism evidence="1 2">
    <name type="scientific">Rehmannia glutinosa</name>
    <name type="common">Chinese foxglove</name>
    <dbReference type="NCBI Taxonomy" id="99300"/>
    <lineage>
        <taxon>Eukaryota</taxon>
        <taxon>Viridiplantae</taxon>
        <taxon>Streptophyta</taxon>
        <taxon>Embryophyta</taxon>
        <taxon>Tracheophyta</taxon>
        <taxon>Spermatophyta</taxon>
        <taxon>Magnoliopsida</taxon>
        <taxon>eudicotyledons</taxon>
        <taxon>Gunneridae</taxon>
        <taxon>Pentapetalae</taxon>
        <taxon>asterids</taxon>
        <taxon>lamiids</taxon>
        <taxon>Lamiales</taxon>
        <taxon>Orobanchaceae</taxon>
        <taxon>Rehmannieae</taxon>
        <taxon>Rehmannia</taxon>
    </lineage>
</organism>
<evidence type="ECO:0008006" key="3">
    <source>
        <dbReference type="Google" id="ProtNLM"/>
    </source>
</evidence>
<dbReference type="InterPro" id="IPR015424">
    <property type="entry name" value="PyrdxlP-dep_Trfase"/>
</dbReference>
<dbReference type="InterPro" id="IPR015421">
    <property type="entry name" value="PyrdxlP-dep_Trfase_major"/>
</dbReference>
<dbReference type="PANTHER" id="PTHR14237:SF64">
    <property type="entry name" value="MOLYBDENUM COFACTOR SULFURASE-LIKE PROTEIN"/>
    <property type="match status" value="1"/>
</dbReference>
<evidence type="ECO:0000313" key="2">
    <source>
        <dbReference type="Proteomes" id="UP001318860"/>
    </source>
</evidence>
<comment type="caution">
    <text evidence="1">The sequence shown here is derived from an EMBL/GenBank/DDBJ whole genome shotgun (WGS) entry which is preliminary data.</text>
</comment>
<sequence length="567" mass="64679">MQSNCIREASKACFNKCCLNLPEPHSSDSTGSIDPRREFISAILLSIQPNTNFTNHESLPSLTELFSSLKTRVPYYSNTVLADDIRSQEYSHLENHVCLDYVGHGLFSYSQRQGFITATEIASSESPFFDISYNSINLNSYLLYGNQELEFQSEMRKRIIGYMNVFEEDYSSVFTANQTSAFKILADSYPFHSNQNLLTVYDYENEAVQGMVESAKKRGARAHSAVFSWPNFRVNSRKLRKMVINKSKQKNRGLFAFPLQSRMTGSRYSYQWMNLARENGWHVLLDASALGAKDMETLGLSLFQPDFLICSFFKVFGDNPSGFCCLFIKKSIFSDLNQSSTTMGIISLIPTKGSIENQTTPSSSSISQQINEETQEFQEIKEAPSSSEIVELDENPKSTQFKPKIHDTTKNSAIECRALDHADKLGLILISSRTRCLINWLVNALLTLRHPHSGNGLSLVRIYGPRIKLDRGPALAFNVYDWKGERVNPILVQKLADRNNISLNLGFLKNIWFTDDFQEEKEKVLENRRISEKKGNNKIWVYGFLDADFVEKERWRYTALNQTTVEV</sequence>
<proteinExistence type="predicted"/>